<evidence type="ECO:0000259" key="1">
    <source>
        <dbReference type="Pfam" id="PF09860"/>
    </source>
</evidence>
<accession>A0A419SXY2</accession>
<dbReference type="Pfam" id="PF09860">
    <property type="entry name" value="DUF2087"/>
    <property type="match status" value="1"/>
</dbReference>
<sequence>MNNINEIFWNATVEEIKQGYVYDIKKEKYICLICGKSFTEGIIYKNNDTLCEARMAIKMHISKEHGPVFNYLINMNKKYTGLTEIQKELLDYFYKGLSDKEIVKARGGGSTSTIRNHRFKLKEREKQAKIFLALMGLLNENNKSETNDKFIDIHKGATMVDNRYEITEKEKEKIIKTYFEENGSLNVFPSKEKRKIVVLQHIVKNFKNDKKYTEKEVNRILKRIFEDYVTLRRYLIEYGFMERSRDCKYYWIKN</sequence>
<organism evidence="2 3">
    <name type="scientific">Thermohalobacter berrensis</name>
    <dbReference type="NCBI Taxonomy" id="99594"/>
    <lineage>
        <taxon>Bacteria</taxon>
        <taxon>Bacillati</taxon>
        <taxon>Bacillota</taxon>
        <taxon>Tissierellia</taxon>
        <taxon>Tissierellales</taxon>
        <taxon>Thermohalobacteraceae</taxon>
        <taxon>Thermohalobacter</taxon>
    </lineage>
</organism>
<dbReference type="InterPro" id="IPR018656">
    <property type="entry name" value="DUF2087"/>
</dbReference>
<evidence type="ECO:0000313" key="2">
    <source>
        <dbReference type="EMBL" id="RKD30056.1"/>
    </source>
</evidence>
<reference evidence="2 3" key="1">
    <citation type="submission" date="2016-08" db="EMBL/GenBank/DDBJ databases">
        <title>Novel Firmicutes and Novel Genomes.</title>
        <authorList>
            <person name="Poppleton D.I."/>
            <person name="Gribaldo S."/>
        </authorList>
    </citation>
    <scope>NUCLEOTIDE SEQUENCE [LARGE SCALE GENOMIC DNA]</scope>
    <source>
        <strain evidence="2 3">CTT3</strain>
    </source>
</reference>
<protein>
    <submittedName>
        <fullName evidence="2">Transcriptional regulator</fullName>
    </submittedName>
</protein>
<dbReference type="Proteomes" id="UP000284177">
    <property type="component" value="Unassembled WGS sequence"/>
</dbReference>
<name>A0A419SXY2_9FIRM</name>
<feature type="domain" description="DUF2087" evidence="1">
    <location>
        <begin position="185"/>
        <end position="251"/>
    </location>
</feature>
<dbReference type="OrthoDB" id="9789954at2"/>
<comment type="caution">
    <text evidence="2">The sequence shown here is derived from an EMBL/GenBank/DDBJ whole genome shotgun (WGS) entry which is preliminary data.</text>
</comment>
<dbReference type="RefSeq" id="WP_120170311.1">
    <property type="nucleotide sequence ID" value="NZ_MCIB01000036.1"/>
</dbReference>
<gene>
    <name evidence="2" type="ORF">BET03_04960</name>
</gene>
<dbReference type="EMBL" id="MCIB01000036">
    <property type="protein sequence ID" value="RKD30056.1"/>
    <property type="molecule type" value="Genomic_DNA"/>
</dbReference>
<evidence type="ECO:0000313" key="3">
    <source>
        <dbReference type="Proteomes" id="UP000284177"/>
    </source>
</evidence>
<dbReference type="AlphaFoldDB" id="A0A419SXY2"/>
<keyword evidence="3" id="KW-1185">Reference proteome</keyword>
<proteinExistence type="predicted"/>